<evidence type="ECO:0000313" key="1">
    <source>
        <dbReference type="EMBL" id="EFO70594.1"/>
    </source>
</evidence>
<dbReference type="Proteomes" id="UP000003648">
    <property type="component" value="Unassembled WGS sequence"/>
</dbReference>
<dbReference type="EMBL" id="AEHQ01000061">
    <property type="protein sequence ID" value="EFO70594.1"/>
    <property type="molecule type" value="Genomic_DNA"/>
</dbReference>
<protein>
    <submittedName>
        <fullName evidence="1">Uncharacterized protein</fullName>
    </submittedName>
</protein>
<proteinExistence type="predicted"/>
<comment type="caution">
    <text evidence="1">The sequence shown here is derived from an EMBL/GenBank/DDBJ whole genome shotgun (WGS) entry which is preliminary data.</text>
</comment>
<dbReference type="AlphaFoldDB" id="E1NTH7"/>
<reference evidence="1 2" key="1">
    <citation type="submission" date="2010-09" db="EMBL/GenBank/DDBJ databases">
        <authorList>
            <person name="Durkin A.S."/>
            <person name="Madupu R."/>
            <person name="Torralba M."/>
            <person name="Gillis M."/>
            <person name="Methe B."/>
            <person name="Sutton G."/>
            <person name="Nelson K.E."/>
        </authorList>
    </citation>
    <scope>NUCLEOTIDE SEQUENCE [LARGE SCALE GENOMIC DNA]</scope>
    <source>
        <strain evidence="1 2">LactinV 01V1-a</strain>
    </source>
</reference>
<accession>E1NTH7</accession>
<sequence>MLFLQLVQNRRLPGSDLPFSKNVAIIIAMNPADQAGGSSLDLPIANRFAWFTFNPDFNDWATGFKQRWQSEELMSVPSFCTDEKILMARNKKIRSTIIDYLDSEKGAHQVTIVPSGMENPISSVVRRDDPAEMEVFRLAFPSARSWDNLAEIMTYIDEKDFGTIQVVINGTIGSNQGIAFYKYYVDNLKRLNIDAILKDPESVDWKHISIDESAGIFRALIEEAANGRLDQVLEVFISIKIAGAENLLSGNRLQDIYKAEYLNKLPLATRKKVKQRYLEYFGDFLTKIANNN</sequence>
<evidence type="ECO:0000313" key="2">
    <source>
        <dbReference type="Proteomes" id="UP000003648"/>
    </source>
</evidence>
<organism evidence="1 2">
    <name type="scientific">Lactobacillus iners LactinV 01V1-a</name>
    <dbReference type="NCBI Taxonomy" id="879297"/>
    <lineage>
        <taxon>Bacteria</taxon>
        <taxon>Bacillati</taxon>
        <taxon>Bacillota</taxon>
        <taxon>Bacilli</taxon>
        <taxon>Lactobacillales</taxon>
        <taxon>Lactobacillaceae</taxon>
        <taxon>Lactobacillus</taxon>
    </lineage>
</organism>
<name>E1NTH7_9LACO</name>
<gene>
    <name evidence="1" type="ORF">HMPREF9211_1490</name>
</gene>